<dbReference type="AlphaFoldDB" id="A0AAQ3UCJ2"/>
<evidence type="ECO:0000256" key="1">
    <source>
        <dbReference type="SAM" id="MobiDB-lite"/>
    </source>
</evidence>
<dbReference type="EMBL" id="CP144752">
    <property type="protein sequence ID" value="WVZ89763.1"/>
    <property type="molecule type" value="Genomic_DNA"/>
</dbReference>
<dbReference type="CDD" id="cd00303">
    <property type="entry name" value="retropepsin_like"/>
    <property type="match status" value="1"/>
</dbReference>
<evidence type="ECO:0000313" key="2">
    <source>
        <dbReference type="EMBL" id="WVZ89763.1"/>
    </source>
</evidence>
<keyword evidence="3" id="KW-1185">Reference proteome</keyword>
<feature type="region of interest" description="Disordered" evidence="1">
    <location>
        <begin position="1"/>
        <end position="42"/>
    </location>
</feature>
<sequence length="198" mass="21281">MAQAPKPASRGLLPTPQAPALLPPPRMDLAGPSTARPNTAVGRRRWTSAAIKVCAFNCNEKYVRGHNKTCKQLFVLELSNASDDESTDEEPAPTISLHTISGVRTSQTTQVPLRWRSTVLHALLDSESSHNFVSAAAAASIGIPFHRRDGLQATIANGERVPCLGAFNDSKFSIHGEPFQAEFLVLPLAGYDVVLGTQ</sequence>
<protein>
    <submittedName>
        <fullName evidence="2">Uncharacterized protein</fullName>
    </submittedName>
</protein>
<accession>A0AAQ3UCJ2</accession>
<organism evidence="2 3">
    <name type="scientific">Paspalum notatum var. saurae</name>
    <dbReference type="NCBI Taxonomy" id="547442"/>
    <lineage>
        <taxon>Eukaryota</taxon>
        <taxon>Viridiplantae</taxon>
        <taxon>Streptophyta</taxon>
        <taxon>Embryophyta</taxon>
        <taxon>Tracheophyta</taxon>
        <taxon>Spermatophyta</taxon>
        <taxon>Magnoliopsida</taxon>
        <taxon>Liliopsida</taxon>
        <taxon>Poales</taxon>
        <taxon>Poaceae</taxon>
        <taxon>PACMAD clade</taxon>
        <taxon>Panicoideae</taxon>
        <taxon>Andropogonodae</taxon>
        <taxon>Paspaleae</taxon>
        <taxon>Paspalinae</taxon>
        <taxon>Paspalum</taxon>
    </lineage>
</organism>
<reference evidence="2 3" key="1">
    <citation type="submission" date="2024-02" db="EMBL/GenBank/DDBJ databases">
        <title>High-quality chromosome-scale genome assembly of Pensacola bahiagrass (Paspalum notatum Flugge var. saurae).</title>
        <authorList>
            <person name="Vega J.M."/>
            <person name="Podio M."/>
            <person name="Orjuela J."/>
            <person name="Siena L.A."/>
            <person name="Pessino S.C."/>
            <person name="Combes M.C."/>
            <person name="Mariac C."/>
            <person name="Albertini E."/>
            <person name="Pupilli F."/>
            <person name="Ortiz J.P.A."/>
            <person name="Leblanc O."/>
        </authorList>
    </citation>
    <scope>NUCLEOTIDE SEQUENCE [LARGE SCALE GENOMIC DNA]</scope>
    <source>
        <strain evidence="2">R1</strain>
        <tissue evidence="2">Leaf</tissue>
    </source>
</reference>
<name>A0AAQ3UCJ2_PASNO</name>
<dbReference type="Proteomes" id="UP001341281">
    <property type="component" value="Chromosome 08"/>
</dbReference>
<dbReference type="InterPro" id="IPR021109">
    <property type="entry name" value="Peptidase_aspartic_dom_sf"/>
</dbReference>
<proteinExistence type="predicted"/>
<evidence type="ECO:0000313" key="3">
    <source>
        <dbReference type="Proteomes" id="UP001341281"/>
    </source>
</evidence>
<dbReference type="Gene3D" id="2.40.70.10">
    <property type="entry name" value="Acid Proteases"/>
    <property type="match status" value="1"/>
</dbReference>
<gene>
    <name evidence="2" type="ORF">U9M48_036128</name>
</gene>